<protein>
    <submittedName>
        <fullName evidence="1">Uncharacterized protein</fullName>
    </submittedName>
</protein>
<reference evidence="1 2" key="1">
    <citation type="submission" date="2019-03" db="EMBL/GenBank/DDBJ databases">
        <title>Genomic Encyclopedia of Type Strains, Phase IV (KMG-IV): sequencing the most valuable type-strain genomes for metagenomic binning, comparative biology and taxonomic classification.</title>
        <authorList>
            <person name="Goeker M."/>
        </authorList>
    </citation>
    <scope>NUCLEOTIDE SEQUENCE [LARGE SCALE GENOMIC DNA]</scope>
    <source>
        <strain evidence="1 2">DSM 11603</strain>
    </source>
</reference>
<dbReference type="AlphaFoldDB" id="A0A4R6YGP9"/>
<evidence type="ECO:0000313" key="2">
    <source>
        <dbReference type="Proteomes" id="UP000294958"/>
    </source>
</evidence>
<accession>A0A4R6YGP9</accession>
<name>A0A4R6YGP9_9HYPH</name>
<gene>
    <name evidence="1" type="ORF">DES43_108149</name>
</gene>
<proteinExistence type="predicted"/>
<comment type="caution">
    <text evidence="1">The sequence shown here is derived from an EMBL/GenBank/DDBJ whole genome shotgun (WGS) entry which is preliminary data.</text>
</comment>
<dbReference type="RefSeq" id="WP_133674972.1">
    <property type="nucleotide sequence ID" value="NZ_SNZF01000008.1"/>
</dbReference>
<dbReference type="Proteomes" id="UP000294958">
    <property type="component" value="Unassembled WGS sequence"/>
</dbReference>
<keyword evidence="2" id="KW-1185">Reference proteome</keyword>
<dbReference type="OrthoDB" id="7779072at2"/>
<evidence type="ECO:0000313" key="1">
    <source>
        <dbReference type="EMBL" id="TDR35724.1"/>
    </source>
</evidence>
<organism evidence="1 2">
    <name type="scientific">Aquamicrobium defluvii</name>
    <dbReference type="NCBI Taxonomy" id="69279"/>
    <lineage>
        <taxon>Bacteria</taxon>
        <taxon>Pseudomonadati</taxon>
        <taxon>Pseudomonadota</taxon>
        <taxon>Alphaproteobacteria</taxon>
        <taxon>Hyphomicrobiales</taxon>
        <taxon>Phyllobacteriaceae</taxon>
        <taxon>Aquamicrobium</taxon>
    </lineage>
</organism>
<dbReference type="EMBL" id="SNZF01000008">
    <property type="protein sequence ID" value="TDR35724.1"/>
    <property type="molecule type" value="Genomic_DNA"/>
</dbReference>
<sequence>MKKPETTERLLYLIGFVQGALDHAEAECGPQPQFGAGFEARNAWWHKREEAFEHARNRIIEEGGSFMYSPPDGHAIRLAGIRSSSTGGWAGAFNNWIRAAEKRVAEQTAASHERA</sequence>